<comment type="caution">
    <text evidence="2">The sequence shown here is derived from an EMBL/GenBank/DDBJ whole genome shotgun (WGS) entry which is preliminary data.</text>
</comment>
<evidence type="ECO:0000259" key="1">
    <source>
        <dbReference type="PROSITE" id="PS50995"/>
    </source>
</evidence>
<proteinExistence type="predicted"/>
<feature type="domain" description="HTH marR-type" evidence="1">
    <location>
        <begin position="8"/>
        <end position="147"/>
    </location>
</feature>
<name>A0A0R2NTH1_9LACO</name>
<dbReference type="SMART" id="SM00347">
    <property type="entry name" value="HTH_MARR"/>
    <property type="match status" value="1"/>
</dbReference>
<dbReference type="GO" id="GO:0006950">
    <property type="term" value="P:response to stress"/>
    <property type="evidence" value="ECO:0007669"/>
    <property type="project" value="TreeGrafter"/>
</dbReference>
<dbReference type="PANTHER" id="PTHR33164:SF43">
    <property type="entry name" value="HTH-TYPE TRANSCRIPTIONAL REPRESSOR YETL"/>
    <property type="match status" value="1"/>
</dbReference>
<protein>
    <submittedName>
        <fullName evidence="2">Transcription regulator</fullName>
    </submittedName>
</protein>
<gene>
    <name evidence="2" type="ORF">DY78_GL001800</name>
</gene>
<dbReference type="AlphaFoldDB" id="A0A0R2NTH1"/>
<dbReference type="SUPFAM" id="SSF46785">
    <property type="entry name" value="Winged helix' DNA-binding domain"/>
    <property type="match status" value="1"/>
</dbReference>
<dbReference type="Pfam" id="PF12802">
    <property type="entry name" value="MarR_2"/>
    <property type="match status" value="1"/>
</dbReference>
<dbReference type="Proteomes" id="UP000050920">
    <property type="component" value="Unassembled WGS sequence"/>
</dbReference>
<dbReference type="GO" id="GO:0003700">
    <property type="term" value="F:DNA-binding transcription factor activity"/>
    <property type="evidence" value="ECO:0007669"/>
    <property type="project" value="InterPro"/>
</dbReference>
<evidence type="ECO:0000313" key="3">
    <source>
        <dbReference type="Proteomes" id="UP000050920"/>
    </source>
</evidence>
<dbReference type="PANTHER" id="PTHR33164">
    <property type="entry name" value="TRANSCRIPTIONAL REGULATOR, MARR FAMILY"/>
    <property type="match status" value="1"/>
</dbReference>
<reference evidence="2 3" key="1">
    <citation type="journal article" date="2015" name="Genome Announc.">
        <title>Expanding the biotechnology potential of lactobacilli through comparative genomics of 213 strains and associated genera.</title>
        <authorList>
            <person name="Sun Z."/>
            <person name="Harris H.M."/>
            <person name="McCann A."/>
            <person name="Guo C."/>
            <person name="Argimon S."/>
            <person name="Zhang W."/>
            <person name="Yang X."/>
            <person name="Jeffery I.B."/>
            <person name="Cooney J.C."/>
            <person name="Kagawa T.F."/>
            <person name="Liu W."/>
            <person name="Song Y."/>
            <person name="Salvetti E."/>
            <person name="Wrobel A."/>
            <person name="Rasinkangas P."/>
            <person name="Parkhill J."/>
            <person name="Rea M.C."/>
            <person name="O'Sullivan O."/>
            <person name="Ritari J."/>
            <person name="Douillard F.P."/>
            <person name="Paul Ross R."/>
            <person name="Yang R."/>
            <person name="Briner A.E."/>
            <person name="Felis G.E."/>
            <person name="de Vos W.M."/>
            <person name="Barrangou R."/>
            <person name="Klaenhammer T.R."/>
            <person name="Caufield P.W."/>
            <person name="Cui Y."/>
            <person name="Zhang H."/>
            <person name="O'Toole P.W."/>
        </authorList>
    </citation>
    <scope>NUCLEOTIDE SEQUENCE [LARGE SCALE GENOMIC DNA]</scope>
    <source>
        <strain evidence="2 3">DSM 21115</strain>
    </source>
</reference>
<dbReference type="PROSITE" id="PS50995">
    <property type="entry name" value="HTH_MARR_2"/>
    <property type="match status" value="1"/>
</dbReference>
<dbReference type="InterPro" id="IPR039422">
    <property type="entry name" value="MarR/SlyA-like"/>
</dbReference>
<sequence length="159" mass="18265">MMVSVMENAELNSLLNTYFEAYQGTTRIMADLVAWPLSQNKLSFEQFLILRRIATSDEVTLNDIALQRQVTRSAISRQVKALLAQHYVFQVPDPRDRRRLYLHLTAGGQRVELLVNEAITEHFDLWVKRLGASQIGEALTMMEKFSDQVLQLTPQDKAQ</sequence>
<keyword evidence="3" id="KW-1185">Reference proteome</keyword>
<dbReference type="InterPro" id="IPR036388">
    <property type="entry name" value="WH-like_DNA-bd_sf"/>
</dbReference>
<organism evidence="2 3">
    <name type="scientific">Lactiplantibacillus fabifermentans DSM 21115</name>
    <dbReference type="NCBI Taxonomy" id="1413187"/>
    <lineage>
        <taxon>Bacteria</taxon>
        <taxon>Bacillati</taxon>
        <taxon>Bacillota</taxon>
        <taxon>Bacilli</taxon>
        <taxon>Lactobacillales</taxon>
        <taxon>Lactobacillaceae</taxon>
        <taxon>Lactiplantibacillus</taxon>
    </lineage>
</organism>
<dbReference type="InterPro" id="IPR036390">
    <property type="entry name" value="WH_DNA-bd_sf"/>
</dbReference>
<accession>A0A0R2NTH1</accession>
<dbReference type="InterPro" id="IPR000835">
    <property type="entry name" value="HTH_MarR-typ"/>
</dbReference>
<dbReference type="EMBL" id="AYGX02000024">
    <property type="protein sequence ID" value="KRO28950.1"/>
    <property type="molecule type" value="Genomic_DNA"/>
</dbReference>
<evidence type="ECO:0000313" key="2">
    <source>
        <dbReference type="EMBL" id="KRO28950.1"/>
    </source>
</evidence>
<dbReference type="Gene3D" id="1.10.10.10">
    <property type="entry name" value="Winged helix-like DNA-binding domain superfamily/Winged helix DNA-binding domain"/>
    <property type="match status" value="1"/>
</dbReference>